<keyword evidence="1" id="KW-0812">Transmembrane</keyword>
<organism evidence="2 3">
    <name type="scientific">Stutzerimonas xanthomarina DSM 18231</name>
    <dbReference type="NCBI Taxonomy" id="1403346"/>
    <lineage>
        <taxon>Bacteria</taxon>
        <taxon>Pseudomonadati</taxon>
        <taxon>Pseudomonadota</taxon>
        <taxon>Gammaproteobacteria</taxon>
        <taxon>Pseudomonadales</taxon>
        <taxon>Pseudomonadaceae</taxon>
        <taxon>Stutzerimonas</taxon>
    </lineage>
</organism>
<dbReference type="EMBL" id="FQXA01000002">
    <property type="protein sequence ID" value="SHG79382.1"/>
    <property type="molecule type" value="Genomic_DNA"/>
</dbReference>
<proteinExistence type="predicted"/>
<gene>
    <name evidence="2" type="ORF">SAMN02744645_1418</name>
</gene>
<evidence type="ECO:0000256" key="1">
    <source>
        <dbReference type="SAM" id="Phobius"/>
    </source>
</evidence>
<feature type="transmembrane region" description="Helical" evidence="1">
    <location>
        <begin position="7"/>
        <end position="29"/>
    </location>
</feature>
<dbReference type="Proteomes" id="UP000184000">
    <property type="component" value="Unassembled WGS sequence"/>
</dbReference>
<dbReference type="AlphaFoldDB" id="A0A1M5MQN3"/>
<keyword evidence="1" id="KW-1133">Transmembrane helix</keyword>
<accession>A0A1M5MQN3</accession>
<keyword evidence="1" id="KW-0472">Membrane</keyword>
<evidence type="ECO:0000313" key="3">
    <source>
        <dbReference type="Proteomes" id="UP000184000"/>
    </source>
</evidence>
<sequence length="33" mass="3410">MHVLKEVAGGAGLFFVVVPFLAYLVHVGLLGGV</sequence>
<name>A0A1M5MQN3_9GAMM</name>
<reference evidence="2 3" key="1">
    <citation type="submission" date="2016-11" db="EMBL/GenBank/DDBJ databases">
        <authorList>
            <person name="Jaros S."/>
            <person name="Januszkiewicz K."/>
            <person name="Wedrychowicz H."/>
        </authorList>
    </citation>
    <scope>NUCLEOTIDE SEQUENCE [LARGE SCALE GENOMIC DNA]</scope>
    <source>
        <strain evidence="2 3">DSM 18231</strain>
    </source>
</reference>
<evidence type="ECO:0000313" key="2">
    <source>
        <dbReference type="EMBL" id="SHG79382.1"/>
    </source>
</evidence>
<protein>
    <submittedName>
        <fullName evidence="2">Uncharacterized protein</fullName>
    </submittedName>
</protein>